<dbReference type="RefSeq" id="WP_125228754.1">
    <property type="nucleotide sequence ID" value="NZ_RQYT01000036.1"/>
</dbReference>
<dbReference type="GO" id="GO:0016810">
    <property type="term" value="F:hydrolase activity, acting on carbon-nitrogen (but not peptide) bonds"/>
    <property type="evidence" value="ECO:0007669"/>
    <property type="project" value="InterPro"/>
</dbReference>
<dbReference type="AlphaFoldDB" id="A0A3P1WT79"/>
<keyword evidence="4" id="KW-0732">Signal</keyword>
<dbReference type="InterPro" id="IPR011330">
    <property type="entry name" value="Glyco_hydro/deAcase_b/a-brl"/>
</dbReference>
<organism evidence="6 7">
    <name type="scientific">Arachnia propionica</name>
    <dbReference type="NCBI Taxonomy" id="1750"/>
    <lineage>
        <taxon>Bacteria</taxon>
        <taxon>Bacillati</taxon>
        <taxon>Actinomycetota</taxon>
        <taxon>Actinomycetes</taxon>
        <taxon>Propionibacteriales</taxon>
        <taxon>Propionibacteriaceae</taxon>
        <taxon>Arachnia</taxon>
    </lineage>
</organism>
<evidence type="ECO:0000259" key="5">
    <source>
        <dbReference type="PROSITE" id="PS51677"/>
    </source>
</evidence>
<sequence length="320" mass="34358">MSPLSRRHILTIGLTSTLGLAACSPAGLSSSTTQSTTAPETAETPAAPETSTPQPENSPAAPETSSAAPEPTPTPTPTPTADPGSVMKGRSHNAAAEEYAYPAADVQAWLNKDSTPPEKLVFLTFDDGPNTSTTVQILDILKEHEVPATFFVIGRIVDDAPEVLKREVAEGHSVALHSFTHDYKKLYPGRKANVESIVNEFHKSKEAIRAILGEDFDSNCWRYPGGHMSWKNMAPADEALAAEGTHWIDWNCMTGDAEPENRAPKTVREMVNMAIGPAINGGDISVMLAHDTQGKDLTVKALPEIIEEYKKAGFKFGVIA</sequence>
<evidence type="ECO:0000256" key="3">
    <source>
        <dbReference type="SAM" id="MobiDB-lite"/>
    </source>
</evidence>
<name>A0A3P1WT79_9ACTN</name>
<evidence type="ECO:0000256" key="4">
    <source>
        <dbReference type="SAM" id="SignalP"/>
    </source>
</evidence>
<dbReference type="SUPFAM" id="SSF88713">
    <property type="entry name" value="Glycoside hydrolase/deacetylase"/>
    <property type="match status" value="1"/>
</dbReference>
<feature type="compositionally biased region" description="Low complexity" evidence="3">
    <location>
        <begin position="29"/>
        <end position="69"/>
    </location>
</feature>
<gene>
    <name evidence="6" type="ORF">EII35_12250</name>
</gene>
<dbReference type="EMBL" id="RQYT01000036">
    <property type="protein sequence ID" value="RRD48560.1"/>
    <property type="molecule type" value="Genomic_DNA"/>
</dbReference>
<evidence type="ECO:0000256" key="1">
    <source>
        <dbReference type="ARBA" id="ARBA00022723"/>
    </source>
</evidence>
<dbReference type="PANTHER" id="PTHR10587">
    <property type="entry name" value="GLYCOSYL TRANSFERASE-RELATED"/>
    <property type="match status" value="1"/>
</dbReference>
<dbReference type="GO" id="GO:0046872">
    <property type="term" value="F:metal ion binding"/>
    <property type="evidence" value="ECO:0007669"/>
    <property type="project" value="UniProtKB-KW"/>
</dbReference>
<dbReference type="InterPro" id="IPR002509">
    <property type="entry name" value="NODB_dom"/>
</dbReference>
<feature type="compositionally biased region" description="Pro residues" evidence="3">
    <location>
        <begin position="70"/>
        <end position="80"/>
    </location>
</feature>
<proteinExistence type="predicted"/>
<dbReference type="PROSITE" id="PS51677">
    <property type="entry name" value="NODB"/>
    <property type="match status" value="1"/>
</dbReference>
<dbReference type="Proteomes" id="UP000280935">
    <property type="component" value="Unassembled WGS sequence"/>
</dbReference>
<keyword evidence="2" id="KW-0378">Hydrolase</keyword>
<evidence type="ECO:0000313" key="6">
    <source>
        <dbReference type="EMBL" id="RRD48560.1"/>
    </source>
</evidence>
<evidence type="ECO:0000313" key="7">
    <source>
        <dbReference type="Proteomes" id="UP000280935"/>
    </source>
</evidence>
<feature type="chain" id="PRO_5039384632" evidence="4">
    <location>
        <begin position="22"/>
        <end position="320"/>
    </location>
</feature>
<dbReference type="OrthoDB" id="3173508at2"/>
<feature type="signal peptide" evidence="4">
    <location>
        <begin position="1"/>
        <end position="21"/>
    </location>
</feature>
<reference evidence="6 7" key="1">
    <citation type="submission" date="2018-11" db="EMBL/GenBank/DDBJ databases">
        <title>Genomes From Bacteria Associated with the Canine Oral Cavity: a Test Case for Automated Genome-Based Taxonomic Assignment.</title>
        <authorList>
            <person name="Coil D.A."/>
            <person name="Jospin G."/>
            <person name="Darling A.E."/>
            <person name="Wallis C."/>
            <person name="Davis I.J."/>
            <person name="Harris S."/>
            <person name="Eisen J.A."/>
            <person name="Holcombe L.J."/>
            <person name="O'Flynn C."/>
        </authorList>
    </citation>
    <scope>NUCLEOTIDE SEQUENCE [LARGE SCALE GENOMIC DNA]</scope>
    <source>
        <strain evidence="6 7">OH2822_COT-296</strain>
    </source>
</reference>
<dbReference type="PANTHER" id="PTHR10587:SF133">
    <property type="entry name" value="CHITIN DEACETYLASE 1-RELATED"/>
    <property type="match status" value="1"/>
</dbReference>
<feature type="region of interest" description="Disordered" evidence="3">
    <location>
        <begin position="22"/>
        <end position="90"/>
    </location>
</feature>
<dbReference type="Pfam" id="PF01522">
    <property type="entry name" value="Polysacc_deac_1"/>
    <property type="match status" value="1"/>
</dbReference>
<dbReference type="InterPro" id="IPR050248">
    <property type="entry name" value="Polysacc_deacetylase_ArnD"/>
</dbReference>
<dbReference type="Gene3D" id="3.20.20.370">
    <property type="entry name" value="Glycoside hydrolase/deacetylase"/>
    <property type="match status" value="1"/>
</dbReference>
<dbReference type="GO" id="GO:0016020">
    <property type="term" value="C:membrane"/>
    <property type="evidence" value="ECO:0007669"/>
    <property type="project" value="TreeGrafter"/>
</dbReference>
<feature type="domain" description="NodB homology" evidence="5">
    <location>
        <begin position="119"/>
        <end position="317"/>
    </location>
</feature>
<keyword evidence="1" id="KW-0479">Metal-binding</keyword>
<dbReference type="GO" id="GO:0005975">
    <property type="term" value="P:carbohydrate metabolic process"/>
    <property type="evidence" value="ECO:0007669"/>
    <property type="project" value="InterPro"/>
</dbReference>
<dbReference type="CDD" id="cd10944">
    <property type="entry name" value="CE4_SmPgdA_like"/>
    <property type="match status" value="1"/>
</dbReference>
<protein>
    <submittedName>
        <fullName evidence="6">Polysaccharide deacetylase</fullName>
    </submittedName>
</protein>
<comment type="caution">
    <text evidence="6">The sequence shown here is derived from an EMBL/GenBank/DDBJ whole genome shotgun (WGS) entry which is preliminary data.</text>
</comment>
<dbReference type="PROSITE" id="PS51257">
    <property type="entry name" value="PROKAR_LIPOPROTEIN"/>
    <property type="match status" value="1"/>
</dbReference>
<evidence type="ECO:0000256" key="2">
    <source>
        <dbReference type="ARBA" id="ARBA00022801"/>
    </source>
</evidence>
<accession>A0A3P1WT79</accession>